<keyword evidence="1" id="KW-0808">Transferase</keyword>
<name>A0A9X2I0C0_9FLAO</name>
<keyword evidence="1" id="KW-0489">Methyltransferase</keyword>
<keyword evidence="2" id="KW-1185">Reference proteome</keyword>
<reference evidence="1" key="1">
    <citation type="submission" date="2022-07" db="EMBL/GenBank/DDBJ databases">
        <title>Gramela sediminis sp. nov., isolated from deep-sea sediment of the Indian Ocean.</title>
        <authorList>
            <person name="Shi H."/>
        </authorList>
    </citation>
    <scope>NUCLEOTIDE SEQUENCE</scope>
    <source>
        <strain evidence="1">GC03-9</strain>
    </source>
</reference>
<dbReference type="SUPFAM" id="SSF53335">
    <property type="entry name" value="S-adenosyl-L-methionine-dependent methyltransferases"/>
    <property type="match status" value="1"/>
</dbReference>
<proteinExistence type="predicted"/>
<dbReference type="EMBL" id="JANCNS010000001">
    <property type="protein sequence ID" value="MCP9198320.1"/>
    <property type="molecule type" value="Genomic_DNA"/>
</dbReference>
<dbReference type="RefSeq" id="WP_241550333.1">
    <property type="nucleotide sequence ID" value="NZ_JANCNS010000001.1"/>
</dbReference>
<evidence type="ECO:0000313" key="2">
    <source>
        <dbReference type="Proteomes" id="UP001155280"/>
    </source>
</evidence>
<accession>A0A9X2I0C0</accession>
<dbReference type="Pfam" id="PF13578">
    <property type="entry name" value="Methyltransf_24"/>
    <property type="match status" value="1"/>
</dbReference>
<protein>
    <submittedName>
        <fullName evidence="1">Class I SAM-dependent methyltransferase</fullName>
    </submittedName>
</protein>
<dbReference type="GO" id="GO:0008168">
    <property type="term" value="F:methyltransferase activity"/>
    <property type="evidence" value="ECO:0007669"/>
    <property type="project" value="UniProtKB-KW"/>
</dbReference>
<comment type="caution">
    <text evidence="1">The sequence shown here is derived from an EMBL/GenBank/DDBJ whole genome shotgun (WGS) entry which is preliminary data.</text>
</comment>
<dbReference type="Gene3D" id="3.40.50.150">
    <property type="entry name" value="Vaccinia Virus protein VP39"/>
    <property type="match status" value="1"/>
</dbReference>
<dbReference type="GO" id="GO:0032259">
    <property type="term" value="P:methylation"/>
    <property type="evidence" value="ECO:0007669"/>
    <property type="project" value="UniProtKB-KW"/>
</dbReference>
<sequence>MIKKLKSKIKRFVDLRVKLIKDQQRLNQQTILNYQQISQLFNQDSFVPFTAWAISPTTVLHVLNEIVVNNRKVVVEFGAGASTFYIAKVIKVLDLKTKFYAVESNEEWARELQRQLKLYGLENFVEIIVAPLSNVPENYAFKQQHSWYDTKILESRLKDVQEVDLILVDGPPGGSSPYARFSALPYLLNKLASEFVVFLDDVERAYEKEVAKQWHKKLKCNAKFYERYVVLSNREGFDVTPFQLGNLPI</sequence>
<evidence type="ECO:0000313" key="1">
    <source>
        <dbReference type="EMBL" id="MCP9198320.1"/>
    </source>
</evidence>
<dbReference type="Proteomes" id="UP001155280">
    <property type="component" value="Unassembled WGS sequence"/>
</dbReference>
<gene>
    <name evidence="1" type="ORF">MKO06_00260</name>
</gene>
<dbReference type="AlphaFoldDB" id="A0A9X2I0C0"/>
<dbReference type="InterPro" id="IPR029063">
    <property type="entry name" value="SAM-dependent_MTases_sf"/>
</dbReference>
<organism evidence="1 2">
    <name type="scientific">Christiangramia oceanisediminis</name>
    <dbReference type="NCBI Taxonomy" id="2920386"/>
    <lineage>
        <taxon>Bacteria</taxon>
        <taxon>Pseudomonadati</taxon>
        <taxon>Bacteroidota</taxon>
        <taxon>Flavobacteriia</taxon>
        <taxon>Flavobacteriales</taxon>
        <taxon>Flavobacteriaceae</taxon>
        <taxon>Christiangramia</taxon>
    </lineage>
</organism>